<dbReference type="InterPro" id="IPR036097">
    <property type="entry name" value="HisK_dim/P_sf"/>
</dbReference>
<keyword evidence="8" id="KW-0472">Membrane</keyword>
<dbReference type="Proteomes" id="UP000199170">
    <property type="component" value="Unassembled WGS sequence"/>
</dbReference>
<feature type="coiled-coil region" evidence="7">
    <location>
        <begin position="131"/>
        <end position="160"/>
    </location>
</feature>
<dbReference type="PANTHER" id="PTHR43711">
    <property type="entry name" value="TWO-COMPONENT HISTIDINE KINASE"/>
    <property type="match status" value="1"/>
</dbReference>
<dbReference type="InterPro" id="IPR005467">
    <property type="entry name" value="His_kinase_dom"/>
</dbReference>
<evidence type="ECO:0000256" key="7">
    <source>
        <dbReference type="SAM" id="Coils"/>
    </source>
</evidence>
<keyword evidence="8" id="KW-1133">Transmembrane helix</keyword>
<dbReference type="PROSITE" id="PS50109">
    <property type="entry name" value="HIS_KIN"/>
    <property type="match status" value="1"/>
</dbReference>
<dbReference type="PANTHER" id="PTHR43711:SF1">
    <property type="entry name" value="HISTIDINE KINASE 1"/>
    <property type="match status" value="1"/>
</dbReference>
<feature type="transmembrane region" description="Helical" evidence="8">
    <location>
        <begin position="81"/>
        <end position="100"/>
    </location>
</feature>
<keyword evidence="4" id="KW-0808">Transferase</keyword>
<dbReference type="STRING" id="660517.SAMN04487946_102385"/>
<evidence type="ECO:0000256" key="5">
    <source>
        <dbReference type="ARBA" id="ARBA00022777"/>
    </source>
</evidence>
<keyword evidence="8" id="KW-0812">Transmembrane</keyword>
<evidence type="ECO:0000256" key="6">
    <source>
        <dbReference type="ARBA" id="ARBA00023012"/>
    </source>
</evidence>
<evidence type="ECO:0000313" key="10">
    <source>
        <dbReference type="EMBL" id="SDX79829.1"/>
    </source>
</evidence>
<gene>
    <name evidence="10" type="ORF">SAMN04487946_102385</name>
</gene>
<dbReference type="GO" id="GO:0000155">
    <property type="term" value="F:phosphorelay sensor kinase activity"/>
    <property type="evidence" value="ECO:0007669"/>
    <property type="project" value="InterPro"/>
</dbReference>
<reference evidence="11" key="1">
    <citation type="submission" date="2016-10" db="EMBL/GenBank/DDBJ databases">
        <authorList>
            <person name="Varghese N."/>
            <person name="Submissions S."/>
        </authorList>
    </citation>
    <scope>NUCLEOTIDE SEQUENCE [LARGE SCALE GENOMIC DNA]</scope>
    <source>
        <strain evidence="11">CGMCC 1.10118</strain>
    </source>
</reference>
<keyword evidence="5 10" id="KW-0418">Kinase</keyword>
<keyword evidence="11" id="KW-1185">Reference proteome</keyword>
<evidence type="ECO:0000256" key="4">
    <source>
        <dbReference type="ARBA" id="ARBA00022679"/>
    </source>
</evidence>
<dbReference type="SMART" id="SM00388">
    <property type="entry name" value="HisKA"/>
    <property type="match status" value="1"/>
</dbReference>
<comment type="catalytic activity">
    <reaction evidence="1">
        <text>ATP + protein L-histidine = ADP + protein N-phospho-L-histidine.</text>
        <dbReference type="EC" id="2.7.13.3"/>
    </reaction>
</comment>
<feature type="transmembrane region" description="Helical" evidence="8">
    <location>
        <begin position="12"/>
        <end position="35"/>
    </location>
</feature>
<evidence type="ECO:0000256" key="1">
    <source>
        <dbReference type="ARBA" id="ARBA00000085"/>
    </source>
</evidence>
<evidence type="ECO:0000313" key="11">
    <source>
        <dbReference type="Proteomes" id="UP000199170"/>
    </source>
</evidence>
<keyword evidence="7" id="KW-0175">Coiled coil</keyword>
<dbReference type="RefSeq" id="WP_245705732.1">
    <property type="nucleotide sequence ID" value="NZ_FNPB01000002.1"/>
</dbReference>
<dbReference type="InterPro" id="IPR003661">
    <property type="entry name" value="HisK_dim/P_dom"/>
</dbReference>
<evidence type="ECO:0000256" key="2">
    <source>
        <dbReference type="ARBA" id="ARBA00012438"/>
    </source>
</evidence>
<dbReference type="SMART" id="SM00387">
    <property type="entry name" value="HATPase_c"/>
    <property type="match status" value="1"/>
</dbReference>
<keyword evidence="6" id="KW-0902">Two-component regulatory system</keyword>
<dbReference type="InterPro" id="IPR036890">
    <property type="entry name" value="HATPase_C_sf"/>
</dbReference>
<dbReference type="Gene3D" id="1.10.287.130">
    <property type="match status" value="1"/>
</dbReference>
<evidence type="ECO:0000259" key="9">
    <source>
        <dbReference type="PROSITE" id="PS50109"/>
    </source>
</evidence>
<dbReference type="InterPro" id="IPR004358">
    <property type="entry name" value="Sig_transdc_His_kin-like_C"/>
</dbReference>
<keyword evidence="3" id="KW-0597">Phosphoprotein</keyword>
<sequence length="362" mass="39474">MSLSLDSDLGPLRYVAGIGSGLVLVAASELLFYLIGRTPFPDGFLVGLLTSLPFALWLVYGSYRTVTAGVSDRRYWRIVRWTLGGGGVFLVINLGLMLAFPPATGVVVLSWVRWAVAIGSGVGFVIGTFEARAIQRELAAERIRIKQEELQRERDRLEEFASIVSHDLRNPLNVADGHLTLVQQKDDGTFEDHLETIKASLDRMEAIIEETLTLAREGRAVGETSAVDLSEIAEASWDAVDTADAELSIDTDVTVQADADRLHHVFENLFRNAVEHGGDDVTLRVDTLGDARGFSVADDGPGIPEADRERVLEPGHTTQDSGSGFGLTIVEQIATAHGWRLRIDESDAGGARFEFRDVTVES</sequence>
<evidence type="ECO:0000256" key="8">
    <source>
        <dbReference type="SAM" id="Phobius"/>
    </source>
</evidence>
<name>A0A1H3EPF3_9EURY</name>
<dbReference type="EMBL" id="FNPB01000002">
    <property type="protein sequence ID" value="SDX79829.1"/>
    <property type="molecule type" value="Genomic_DNA"/>
</dbReference>
<protein>
    <recommendedName>
        <fullName evidence="2">histidine kinase</fullName>
        <ecNumber evidence="2">2.7.13.3</ecNumber>
    </recommendedName>
</protein>
<organism evidence="10 11">
    <name type="scientific">Halobellus clavatus</name>
    <dbReference type="NCBI Taxonomy" id="660517"/>
    <lineage>
        <taxon>Archaea</taxon>
        <taxon>Methanobacteriati</taxon>
        <taxon>Methanobacteriota</taxon>
        <taxon>Stenosarchaea group</taxon>
        <taxon>Halobacteria</taxon>
        <taxon>Halobacteriales</taxon>
        <taxon>Haloferacaceae</taxon>
        <taxon>Halobellus</taxon>
    </lineage>
</organism>
<dbReference type="Pfam" id="PF00512">
    <property type="entry name" value="HisKA"/>
    <property type="match status" value="1"/>
</dbReference>
<proteinExistence type="predicted"/>
<dbReference type="EC" id="2.7.13.3" evidence="2"/>
<evidence type="ECO:0000256" key="3">
    <source>
        <dbReference type="ARBA" id="ARBA00022553"/>
    </source>
</evidence>
<dbReference type="Pfam" id="PF02518">
    <property type="entry name" value="HATPase_c"/>
    <property type="match status" value="1"/>
</dbReference>
<dbReference type="SUPFAM" id="SSF47384">
    <property type="entry name" value="Homodimeric domain of signal transducing histidine kinase"/>
    <property type="match status" value="1"/>
</dbReference>
<dbReference type="PRINTS" id="PR00344">
    <property type="entry name" value="BCTRLSENSOR"/>
</dbReference>
<feature type="domain" description="Histidine kinase" evidence="9">
    <location>
        <begin position="163"/>
        <end position="356"/>
    </location>
</feature>
<dbReference type="Gene3D" id="3.30.565.10">
    <property type="entry name" value="Histidine kinase-like ATPase, C-terminal domain"/>
    <property type="match status" value="1"/>
</dbReference>
<dbReference type="InterPro" id="IPR003594">
    <property type="entry name" value="HATPase_dom"/>
</dbReference>
<dbReference type="SUPFAM" id="SSF55874">
    <property type="entry name" value="ATPase domain of HSP90 chaperone/DNA topoisomerase II/histidine kinase"/>
    <property type="match status" value="1"/>
</dbReference>
<feature type="transmembrane region" description="Helical" evidence="8">
    <location>
        <begin position="112"/>
        <end position="134"/>
    </location>
</feature>
<dbReference type="AlphaFoldDB" id="A0A1H3EPF3"/>
<dbReference type="CDD" id="cd00082">
    <property type="entry name" value="HisKA"/>
    <property type="match status" value="1"/>
</dbReference>
<dbReference type="CDD" id="cd00075">
    <property type="entry name" value="HATPase"/>
    <property type="match status" value="1"/>
</dbReference>
<feature type="transmembrane region" description="Helical" evidence="8">
    <location>
        <begin position="41"/>
        <end position="60"/>
    </location>
</feature>
<dbReference type="InterPro" id="IPR050736">
    <property type="entry name" value="Sensor_HK_Regulatory"/>
</dbReference>
<accession>A0A1H3EPF3</accession>